<dbReference type="Proteomes" id="UP000321197">
    <property type="component" value="Unassembled WGS sequence"/>
</dbReference>
<sequence>MLDLEFYGSCTLEQDGCTTCGDVAVPVRVIQLEGRDALVEDRLGQQARVAVDFLTDLKVGDALLVHMGVAIAKLSDPGRESQ</sequence>
<evidence type="ECO:0000313" key="3">
    <source>
        <dbReference type="Proteomes" id="UP000321197"/>
    </source>
</evidence>
<evidence type="ECO:0000313" key="2">
    <source>
        <dbReference type="EMBL" id="GEM84196.1"/>
    </source>
</evidence>
<reference evidence="2 3" key="1">
    <citation type="submission" date="2019-07" db="EMBL/GenBank/DDBJ databases">
        <title>Whole genome shotgun sequence of Meiothermus hypogaeus NBRC 106114.</title>
        <authorList>
            <person name="Hosoyama A."/>
            <person name="Uohara A."/>
            <person name="Ohji S."/>
            <person name="Ichikawa N."/>
        </authorList>
    </citation>
    <scope>NUCLEOTIDE SEQUENCE [LARGE SCALE GENOMIC DNA]</scope>
    <source>
        <strain evidence="2 3">NBRC 106114</strain>
    </source>
</reference>
<gene>
    <name evidence="2" type="ORF">MHY01S_23620</name>
</gene>
<dbReference type="Pfam" id="PF01455">
    <property type="entry name" value="HupF_HypC"/>
    <property type="match status" value="1"/>
</dbReference>
<accession>A0A511R5A4</accession>
<dbReference type="AlphaFoldDB" id="A0A511R5A4"/>
<proteinExistence type="inferred from homology"/>
<dbReference type="OrthoDB" id="3394503at2"/>
<dbReference type="Gene3D" id="2.30.30.140">
    <property type="match status" value="1"/>
</dbReference>
<dbReference type="SUPFAM" id="SSF159127">
    <property type="entry name" value="HupF/HypC-like"/>
    <property type="match status" value="1"/>
</dbReference>
<comment type="similarity">
    <text evidence="1">Belongs to the HupF/HypC family.</text>
</comment>
<dbReference type="RefSeq" id="WP_119340678.1">
    <property type="nucleotide sequence ID" value="NZ_BJXL01000083.1"/>
</dbReference>
<evidence type="ECO:0000256" key="1">
    <source>
        <dbReference type="ARBA" id="ARBA00006018"/>
    </source>
</evidence>
<dbReference type="InterPro" id="IPR001109">
    <property type="entry name" value="Hydrogenase_HupF/HypC"/>
</dbReference>
<evidence type="ECO:0008006" key="4">
    <source>
        <dbReference type="Google" id="ProtNLM"/>
    </source>
</evidence>
<protein>
    <recommendedName>
        <fullName evidence="4">Hydrogenase assembly protein HupF</fullName>
    </recommendedName>
</protein>
<dbReference type="EMBL" id="BJXL01000083">
    <property type="protein sequence ID" value="GEM84196.1"/>
    <property type="molecule type" value="Genomic_DNA"/>
</dbReference>
<comment type="caution">
    <text evidence="2">The sequence shown here is derived from an EMBL/GenBank/DDBJ whole genome shotgun (WGS) entry which is preliminary data.</text>
</comment>
<name>A0A511R5A4_9DEIN</name>
<organism evidence="2 3">
    <name type="scientific">Meiothermus hypogaeus NBRC 106114</name>
    <dbReference type="NCBI Taxonomy" id="1227553"/>
    <lineage>
        <taxon>Bacteria</taxon>
        <taxon>Thermotogati</taxon>
        <taxon>Deinococcota</taxon>
        <taxon>Deinococci</taxon>
        <taxon>Thermales</taxon>
        <taxon>Thermaceae</taxon>
        <taxon>Meiothermus</taxon>
    </lineage>
</organism>